<feature type="compositionally biased region" description="Polar residues" evidence="1">
    <location>
        <begin position="40"/>
        <end position="50"/>
    </location>
</feature>
<dbReference type="EMBL" id="JACHIA010000003">
    <property type="protein sequence ID" value="MBB6069678.1"/>
    <property type="molecule type" value="Genomic_DNA"/>
</dbReference>
<dbReference type="AlphaFoldDB" id="A0A841GVF7"/>
<dbReference type="RefSeq" id="WP_170036247.1">
    <property type="nucleotide sequence ID" value="NZ_JABDTL010000002.1"/>
</dbReference>
<evidence type="ECO:0000313" key="2">
    <source>
        <dbReference type="EMBL" id="MBB6069678.1"/>
    </source>
</evidence>
<evidence type="ECO:0000313" key="3">
    <source>
        <dbReference type="Proteomes" id="UP000582837"/>
    </source>
</evidence>
<name>A0A841GVF7_9BACT</name>
<organism evidence="2 3">
    <name type="scientific">Longimicrobium terrae</name>
    <dbReference type="NCBI Taxonomy" id="1639882"/>
    <lineage>
        <taxon>Bacteria</taxon>
        <taxon>Pseudomonadati</taxon>
        <taxon>Gemmatimonadota</taxon>
        <taxon>Longimicrobiia</taxon>
        <taxon>Longimicrobiales</taxon>
        <taxon>Longimicrobiaceae</taxon>
        <taxon>Longimicrobium</taxon>
    </lineage>
</organism>
<sequence>MQYVYGLTVHVRSAGQAAPAALTVIASEGAWADTLKPQEGSDSPGGSNPASFVGVGERAGTYTVTATAPGHRPASRSGVVITHDGCHVRPVSLTLQLERQ</sequence>
<keyword evidence="3" id="KW-1185">Reference proteome</keyword>
<comment type="caution">
    <text evidence="2">The sequence shown here is derived from an EMBL/GenBank/DDBJ whole genome shotgun (WGS) entry which is preliminary data.</text>
</comment>
<accession>A0A841GVF7</accession>
<proteinExistence type="predicted"/>
<dbReference type="Proteomes" id="UP000582837">
    <property type="component" value="Unassembled WGS sequence"/>
</dbReference>
<evidence type="ECO:0008006" key="4">
    <source>
        <dbReference type="Google" id="ProtNLM"/>
    </source>
</evidence>
<feature type="region of interest" description="Disordered" evidence="1">
    <location>
        <begin position="34"/>
        <end position="54"/>
    </location>
</feature>
<reference evidence="2 3" key="1">
    <citation type="submission" date="2020-08" db="EMBL/GenBank/DDBJ databases">
        <title>Genomic Encyclopedia of Type Strains, Phase IV (KMG-IV): sequencing the most valuable type-strain genomes for metagenomic binning, comparative biology and taxonomic classification.</title>
        <authorList>
            <person name="Goeker M."/>
        </authorList>
    </citation>
    <scope>NUCLEOTIDE SEQUENCE [LARGE SCALE GENOMIC DNA]</scope>
    <source>
        <strain evidence="2 3">DSM 29007</strain>
    </source>
</reference>
<gene>
    <name evidence="2" type="ORF">HNQ61_001295</name>
</gene>
<evidence type="ECO:0000256" key="1">
    <source>
        <dbReference type="SAM" id="MobiDB-lite"/>
    </source>
</evidence>
<protein>
    <recommendedName>
        <fullName evidence="4">Carboxypeptidase regulatory-like domain-containing protein</fullName>
    </recommendedName>
</protein>